<evidence type="ECO:0008006" key="2">
    <source>
        <dbReference type="Google" id="ProtNLM"/>
    </source>
</evidence>
<reference evidence="1" key="1">
    <citation type="submission" date="2017-05" db="UniProtKB">
        <authorList>
            <consortium name="EnsemblMetazoa"/>
        </authorList>
    </citation>
    <scope>IDENTIFICATION</scope>
</reference>
<evidence type="ECO:0000313" key="1">
    <source>
        <dbReference type="EnsemblMetazoa" id="Aqu2.1.18559_001"/>
    </source>
</evidence>
<dbReference type="AlphaFoldDB" id="A0A1X7TTQ9"/>
<proteinExistence type="predicted"/>
<dbReference type="InParanoid" id="A0A1X7TTQ9"/>
<organism evidence="1">
    <name type="scientific">Amphimedon queenslandica</name>
    <name type="common">Sponge</name>
    <dbReference type="NCBI Taxonomy" id="400682"/>
    <lineage>
        <taxon>Eukaryota</taxon>
        <taxon>Metazoa</taxon>
        <taxon>Porifera</taxon>
        <taxon>Demospongiae</taxon>
        <taxon>Heteroscleromorpha</taxon>
        <taxon>Haplosclerida</taxon>
        <taxon>Niphatidae</taxon>
        <taxon>Amphimedon</taxon>
    </lineage>
</organism>
<protein>
    <recommendedName>
        <fullName evidence="2">ISXO2-like transposase domain-containing protein</fullName>
    </recommendedName>
</protein>
<sequence>MVTVQVRSAVTLIPRSRSTFFRVRVISDCWKSYNTLQQEGYIQGTVNLSIEFVNSQTGDHTQTIASTCRAIKQSLPQSGSLMEMYYSYFAEYIFWKHYQEQADDCFLAFLKKPRKVYQPSLT</sequence>
<dbReference type="PANTHER" id="PTHR47163:SF2">
    <property type="entry name" value="SI:DKEY-17M8.2"/>
    <property type="match status" value="1"/>
</dbReference>
<accession>A0A1X7TTQ9</accession>
<dbReference type="eggNOG" id="ENOG502SUM1">
    <property type="taxonomic scope" value="Eukaryota"/>
</dbReference>
<dbReference type="OMA" id="AYECLAQ"/>
<dbReference type="PANTHER" id="PTHR47163">
    <property type="entry name" value="DDE_TNP_IS1595 DOMAIN-CONTAINING PROTEIN"/>
    <property type="match status" value="1"/>
</dbReference>
<dbReference type="EnsemblMetazoa" id="Aqu2.1.18559_001">
    <property type="protein sequence ID" value="Aqu2.1.18559_001"/>
    <property type="gene ID" value="Aqu2.1.18559"/>
</dbReference>
<name>A0A1X7TTQ9_AMPQE</name>
<dbReference type="InterPro" id="IPR053164">
    <property type="entry name" value="IS1016-like_transposase"/>
</dbReference>